<reference evidence="2" key="1">
    <citation type="journal article" date="2008" name="Nat. Genet.">
        <title>The Pristionchus pacificus genome provides a unique perspective on nematode lifestyle and parasitism.</title>
        <authorList>
            <person name="Dieterich C."/>
            <person name="Clifton S.W."/>
            <person name="Schuster L.N."/>
            <person name="Chinwalla A."/>
            <person name="Delehaunty K."/>
            <person name="Dinkelacker I."/>
            <person name="Fulton L."/>
            <person name="Fulton R."/>
            <person name="Godfrey J."/>
            <person name="Minx P."/>
            <person name="Mitreva M."/>
            <person name="Roeseler W."/>
            <person name="Tian H."/>
            <person name="Witte H."/>
            <person name="Yang S.P."/>
            <person name="Wilson R.K."/>
            <person name="Sommer R.J."/>
        </authorList>
    </citation>
    <scope>NUCLEOTIDE SEQUENCE [LARGE SCALE GENOMIC DNA]</scope>
    <source>
        <strain evidence="2">PS312</strain>
    </source>
</reference>
<evidence type="ECO:0000313" key="1">
    <source>
        <dbReference type="EnsemblMetazoa" id="PPA41537.1"/>
    </source>
</evidence>
<keyword evidence="2" id="KW-1185">Reference proteome</keyword>
<protein>
    <submittedName>
        <fullName evidence="1">Uncharacterized protein</fullName>
    </submittedName>
</protein>
<accession>A0A8R1YX48</accession>
<dbReference type="EnsemblMetazoa" id="PPA41537.1">
    <property type="protein sequence ID" value="PPA41537.1"/>
    <property type="gene ID" value="WBGene00279906"/>
</dbReference>
<dbReference type="AlphaFoldDB" id="A0A2A6CKN4"/>
<evidence type="ECO:0000313" key="2">
    <source>
        <dbReference type="Proteomes" id="UP000005239"/>
    </source>
</evidence>
<accession>A0A2A6CKN4</accession>
<gene>
    <name evidence="1" type="primary">WBGene00279906</name>
</gene>
<dbReference type="Proteomes" id="UP000005239">
    <property type="component" value="Unassembled WGS sequence"/>
</dbReference>
<sequence>MRAQFSAGWGGYRSIAMAESISQAHRSFQLKILIAIFLPRFFVYLPYSRILSFPLLVIPDCGISFVFSVQLRN</sequence>
<proteinExistence type="predicted"/>
<reference evidence="1" key="2">
    <citation type="submission" date="2022-06" db="UniProtKB">
        <authorList>
            <consortium name="EnsemblMetazoa"/>
        </authorList>
    </citation>
    <scope>IDENTIFICATION</scope>
    <source>
        <strain evidence="1">PS312</strain>
    </source>
</reference>
<organism evidence="1 2">
    <name type="scientific">Pristionchus pacificus</name>
    <name type="common">Parasitic nematode worm</name>
    <dbReference type="NCBI Taxonomy" id="54126"/>
    <lineage>
        <taxon>Eukaryota</taxon>
        <taxon>Metazoa</taxon>
        <taxon>Ecdysozoa</taxon>
        <taxon>Nematoda</taxon>
        <taxon>Chromadorea</taxon>
        <taxon>Rhabditida</taxon>
        <taxon>Rhabditina</taxon>
        <taxon>Diplogasteromorpha</taxon>
        <taxon>Diplogasteroidea</taxon>
        <taxon>Neodiplogasteridae</taxon>
        <taxon>Pristionchus</taxon>
    </lineage>
</organism>
<name>A0A2A6CKN4_PRIPA</name>